<dbReference type="InterPro" id="IPR039422">
    <property type="entry name" value="MarR/SlyA-like"/>
</dbReference>
<dbReference type="InterPro" id="IPR000835">
    <property type="entry name" value="HTH_MarR-typ"/>
</dbReference>
<dbReference type="SMART" id="SM00347">
    <property type="entry name" value="HTH_MARR"/>
    <property type="match status" value="1"/>
</dbReference>
<dbReference type="PANTHER" id="PTHR33164">
    <property type="entry name" value="TRANSCRIPTIONAL REGULATOR, MARR FAMILY"/>
    <property type="match status" value="1"/>
</dbReference>
<dbReference type="GO" id="GO:0003700">
    <property type="term" value="F:DNA-binding transcription factor activity"/>
    <property type="evidence" value="ECO:0007669"/>
    <property type="project" value="InterPro"/>
</dbReference>
<dbReference type="PANTHER" id="PTHR33164:SF43">
    <property type="entry name" value="HTH-TYPE TRANSCRIPTIONAL REPRESSOR YETL"/>
    <property type="match status" value="1"/>
</dbReference>
<accession>A0A7K1FFB4</accession>
<comment type="caution">
    <text evidence="2">The sequence shown here is derived from an EMBL/GenBank/DDBJ whole genome shotgun (WGS) entry which is preliminary data.</text>
</comment>
<dbReference type="PROSITE" id="PS50995">
    <property type="entry name" value="HTH_MARR_2"/>
    <property type="match status" value="1"/>
</dbReference>
<dbReference type="EMBL" id="WLYK01000001">
    <property type="protein sequence ID" value="MTD12811.1"/>
    <property type="molecule type" value="Genomic_DNA"/>
</dbReference>
<dbReference type="Gene3D" id="1.10.10.10">
    <property type="entry name" value="Winged helix-like DNA-binding domain superfamily/Winged helix DNA-binding domain"/>
    <property type="match status" value="1"/>
</dbReference>
<dbReference type="SUPFAM" id="SSF46785">
    <property type="entry name" value="Winged helix' DNA-binding domain"/>
    <property type="match status" value="1"/>
</dbReference>
<dbReference type="InterPro" id="IPR036388">
    <property type="entry name" value="WH-like_DNA-bd_sf"/>
</dbReference>
<feature type="domain" description="HTH marR-type" evidence="1">
    <location>
        <begin position="1"/>
        <end position="133"/>
    </location>
</feature>
<reference evidence="2 3" key="1">
    <citation type="submission" date="2019-11" db="EMBL/GenBank/DDBJ databases">
        <authorList>
            <person name="Jiang L.-Q."/>
        </authorList>
    </citation>
    <scope>NUCLEOTIDE SEQUENCE [LARGE SCALE GENOMIC DNA]</scope>
    <source>
        <strain evidence="2 3">YIM 132087</strain>
    </source>
</reference>
<evidence type="ECO:0000259" key="1">
    <source>
        <dbReference type="PROSITE" id="PS50995"/>
    </source>
</evidence>
<gene>
    <name evidence="2" type="ORF">GIS00_02480</name>
</gene>
<dbReference type="Pfam" id="PF12802">
    <property type="entry name" value="MarR_2"/>
    <property type="match status" value="1"/>
</dbReference>
<proteinExistence type="predicted"/>
<name>A0A7K1FFB4_9ACTN</name>
<protein>
    <submittedName>
        <fullName evidence="2">MarR family transcriptional regulator</fullName>
    </submittedName>
</protein>
<dbReference type="AlphaFoldDB" id="A0A7K1FFB4"/>
<organism evidence="2 3">
    <name type="scientific">Nakamurella alba</name>
    <dbReference type="NCBI Taxonomy" id="2665158"/>
    <lineage>
        <taxon>Bacteria</taxon>
        <taxon>Bacillati</taxon>
        <taxon>Actinomycetota</taxon>
        <taxon>Actinomycetes</taxon>
        <taxon>Nakamurellales</taxon>
        <taxon>Nakamurellaceae</taxon>
        <taxon>Nakamurella</taxon>
    </lineage>
</organism>
<evidence type="ECO:0000313" key="2">
    <source>
        <dbReference type="EMBL" id="MTD12811.1"/>
    </source>
</evidence>
<evidence type="ECO:0000313" key="3">
    <source>
        <dbReference type="Proteomes" id="UP000460221"/>
    </source>
</evidence>
<dbReference type="GO" id="GO:0006950">
    <property type="term" value="P:response to stress"/>
    <property type="evidence" value="ECO:0007669"/>
    <property type="project" value="TreeGrafter"/>
</dbReference>
<dbReference type="InterPro" id="IPR036390">
    <property type="entry name" value="WH_DNA-bd_sf"/>
</dbReference>
<dbReference type="Proteomes" id="UP000460221">
    <property type="component" value="Unassembled WGS sequence"/>
</dbReference>
<dbReference type="RefSeq" id="WP_154766805.1">
    <property type="nucleotide sequence ID" value="NZ_WLYK01000001.1"/>
</dbReference>
<sequence length="137" mass="14251">MEKSATDLLVQTSFTVVAVLNQAAAENDLSLTQLRVLAILRDREPRMAALAAHLGLDKSSASGLVDRAVARGLVRRSPAPDDGRAVVVSLTDAGHTLAAEVSTQIGTALAPLIGRLGPADQRRLATLLGRLLVAPDA</sequence>
<keyword evidence="3" id="KW-1185">Reference proteome</keyword>